<dbReference type="GO" id="GO:0008897">
    <property type="term" value="F:holo-[acyl-carrier-protein] synthase activity"/>
    <property type="evidence" value="ECO:0007669"/>
    <property type="project" value="InterPro"/>
</dbReference>
<dbReference type="Proteomes" id="UP000001822">
    <property type="component" value="Chromosome"/>
</dbReference>
<dbReference type="GO" id="GO:0000287">
    <property type="term" value="F:magnesium ion binding"/>
    <property type="evidence" value="ECO:0007669"/>
    <property type="project" value="InterPro"/>
</dbReference>
<dbReference type="KEGG" id="chu:CHU_0758"/>
<proteinExistence type="predicted"/>
<gene>
    <name evidence="3" type="ordered locus">CHU_0758</name>
</gene>
<dbReference type="AlphaFoldDB" id="A0A6N4SP10"/>
<organism evidence="3 4">
    <name type="scientific">Cytophaga hutchinsonii (strain ATCC 33406 / DSM 1761 / CIP 103989 / NBRC 15051 / NCIMB 9469 / D465)</name>
    <dbReference type="NCBI Taxonomy" id="269798"/>
    <lineage>
        <taxon>Bacteria</taxon>
        <taxon>Pseudomonadati</taxon>
        <taxon>Bacteroidota</taxon>
        <taxon>Cytophagia</taxon>
        <taxon>Cytophagales</taxon>
        <taxon>Cytophagaceae</taxon>
        <taxon>Cytophaga</taxon>
    </lineage>
</organism>
<dbReference type="Gene3D" id="3.90.470.20">
    <property type="entry name" value="4'-phosphopantetheinyl transferase domain"/>
    <property type="match status" value="2"/>
</dbReference>
<evidence type="ECO:0000313" key="3">
    <source>
        <dbReference type="EMBL" id="ABG58045.1"/>
    </source>
</evidence>
<dbReference type="RefSeq" id="WP_011584161.1">
    <property type="nucleotide sequence ID" value="NC_008255.1"/>
</dbReference>
<dbReference type="InterPro" id="IPR037143">
    <property type="entry name" value="4-PPantetheinyl_Trfase_dom_sf"/>
</dbReference>
<dbReference type="InterPro" id="IPR008278">
    <property type="entry name" value="4-PPantetheinyl_Trfase_dom"/>
</dbReference>
<evidence type="ECO:0000259" key="2">
    <source>
        <dbReference type="Pfam" id="PF01648"/>
    </source>
</evidence>
<feature type="domain" description="4'-phosphopantetheinyl transferase" evidence="2">
    <location>
        <begin position="109"/>
        <end position="175"/>
    </location>
</feature>
<protein>
    <recommendedName>
        <fullName evidence="2">4'-phosphopantetheinyl transferase domain-containing protein</fullName>
    </recommendedName>
</protein>
<sequence>MPIITVHNLDQNRAWGLWNIQEELPLLEDSYSFGIHEKEYLSNISHPHKKQEWLASRLTVGMVCDHLQLPYAGTLKDPDKRPYLCEQNGHVSISHSHSYATAIIDKSKPVGIDIERIDSKILAIRKKFLFEEEFSDDVRHMTQYWCVKETGYKLAGEKGLSLKDDIIVEKFEPGQIQGETIIHLGIHTYKILFFEYDNYVVAFNID</sequence>
<keyword evidence="1" id="KW-0808">Transferase</keyword>
<dbReference type="OrthoDB" id="1190494at2"/>
<reference evidence="3 4" key="1">
    <citation type="journal article" date="2007" name="Appl. Environ. Microbiol.">
        <title>Genome sequence of the cellulolytic gliding bacterium Cytophaga hutchinsonii.</title>
        <authorList>
            <person name="Xie G."/>
            <person name="Bruce D.C."/>
            <person name="Challacombe J.F."/>
            <person name="Chertkov O."/>
            <person name="Detter J.C."/>
            <person name="Gilna P."/>
            <person name="Han C.S."/>
            <person name="Lucas S."/>
            <person name="Misra M."/>
            <person name="Myers G.L."/>
            <person name="Richardson P."/>
            <person name="Tapia R."/>
            <person name="Thayer N."/>
            <person name="Thompson L.S."/>
            <person name="Brettin T.S."/>
            <person name="Henrissat B."/>
            <person name="Wilson D.B."/>
            <person name="McBride M.J."/>
        </authorList>
    </citation>
    <scope>NUCLEOTIDE SEQUENCE [LARGE SCALE GENOMIC DNA]</scope>
    <source>
        <strain evidence="4">ATCC 33406 / DSM 1761 / CIP 103989 / NBRC 15051 / NCIMB 9469 / D465</strain>
    </source>
</reference>
<dbReference type="EMBL" id="CP000383">
    <property type="protein sequence ID" value="ABG58045.1"/>
    <property type="molecule type" value="Genomic_DNA"/>
</dbReference>
<keyword evidence="4" id="KW-1185">Reference proteome</keyword>
<evidence type="ECO:0000256" key="1">
    <source>
        <dbReference type="ARBA" id="ARBA00022679"/>
    </source>
</evidence>
<dbReference type="SUPFAM" id="SSF56214">
    <property type="entry name" value="4'-phosphopantetheinyl transferase"/>
    <property type="match status" value="2"/>
</dbReference>
<dbReference type="Pfam" id="PF01648">
    <property type="entry name" value="ACPS"/>
    <property type="match status" value="1"/>
</dbReference>
<name>A0A6N4SP10_CYTH3</name>
<evidence type="ECO:0000313" key="4">
    <source>
        <dbReference type="Proteomes" id="UP000001822"/>
    </source>
</evidence>
<accession>A0A6N4SP10</accession>